<gene>
    <name evidence="1" type="ORF">RPERSI_LOCUS34809</name>
</gene>
<evidence type="ECO:0000313" key="1">
    <source>
        <dbReference type="EMBL" id="CAG8847791.1"/>
    </source>
</evidence>
<feature type="non-terminal residue" evidence="1">
    <location>
        <position position="44"/>
    </location>
</feature>
<reference evidence="1" key="1">
    <citation type="submission" date="2021-06" db="EMBL/GenBank/DDBJ databases">
        <authorList>
            <person name="Kallberg Y."/>
            <person name="Tangrot J."/>
            <person name="Rosling A."/>
        </authorList>
    </citation>
    <scope>NUCLEOTIDE SEQUENCE</scope>
    <source>
        <strain evidence="1">MA461A</strain>
    </source>
</reference>
<keyword evidence="2" id="KW-1185">Reference proteome</keyword>
<feature type="non-terminal residue" evidence="1">
    <location>
        <position position="1"/>
    </location>
</feature>
<name>A0ACA9SWH4_9GLOM</name>
<dbReference type="Proteomes" id="UP000789920">
    <property type="component" value="Unassembled WGS sequence"/>
</dbReference>
<proteinExistence type="predicted"/>
<organism evidence="1 2">
    <name type="scientific">Racocetra persica</name>
    <dbReference type="NCBI Taxonomy" id="160502"/>
    <lineage>
        <taxon>Eukaryota</taxon>
        <taxon>Fungi</taxon>
        <taxon>Fungi incertae sedis</taxon>
        <taxon>Mucoromycota</taxon>
        <taxon>Glomeromycotina</taxon>
        <taxon>Glomeromycetes</taxon>
        <taxon>Diversisporales</taxon>
        <taxon>Gigasporaceae</taxon>
        <taxon>Racocetra</taxon>
    </lineage>
</organism>
<evidence type="ECO:0000313" key="2">
    <source>
        <dbReference type="Proteomes" id="UP000789920"/>
    </source>
</evidence>
<dbReference type="EMBL" id="CAJVQC010157695">
    <property type="protein sequence ID" value="CAG8847791.1"/>
    <property type="molecule type" value="Genomic_DNA"/>
</dbReference>
<accession>A0ACA9SWH4</accession>
<protein>
    <submittedName>
        <fullName evidence="1">9048_t:CDS:1</fullName>
    </submittedName>
</protein>
<comment type="caution">
    <text evidence="1">The sequence shown here is derived from an EMBL/GenBank/DDBJ whole genome shotgun (WGS) entry which is preliminary data.</text>
</comment>
<sequence>GDILSTPRECMSESHYTSSNGFQIPSGRTVRLNLLEITNDEELQ</sequence>